<evidence type="ECO:0000313" key="2">
    <source>
        <dbReference type="EMBL" id="BBF90022.1"/>
    </source>
</evidence>
<organism evidence="2">
    <name type="scientific">Oryza rufipogon</name>
    <name type="common">Brownbeard rice</name>
    <name type="synonym">Asian wild rice</name>
    <dbReference type="NCBI Taxonomy" id="4529"/>
    <lineage>
        <taxon>Eukaryota</taxon>
        <taxon>Viridiplantae</taxon>
        <taxon>Streptophyta</taxon>
        <taxon>Embryophyta</taxon>
        <taxon>Tracheophyta</taxon>
        <taxon>Spermatophyta</taxon>
        <taxon>Magnoliopsida</taxon>
        <taxon>Liliopsida</taxon>
        <taxon>Poales</taxon>
        <taxon>Poaceae</taxon>
        <taxon>BOP clade</taxon>
        <taxon>Oryzoideae</taxon>
        <taxon>Oryzeae</taxon>
        <taxon>Oryzinae</taxon>
        <taxon>Oryza</taxon>
    </lineage>
</organism>
<reference evidence="2" key="1">
    <citation type="submission" date="2018-08" db="EMBL/GenBank/DDBJ databases">
        <title>Oryza rufipogon genomic DNA, chromosome 11, BAC clone:ORUFIa0084G16.</title>
        <authorList>
            <person name="Wu J."/>
            <person name="Kanamori H."/>
        </authorList>
    </citation>
    <scope>NUCLEOTIDE SEQUENCE</scope>
    <source>
        <strain evidence="2">W1943</strain>
    </source>
</reference>
<dbReference type="EMBL" id="AP018883">
    <property type="protein sequence ID" value="BBF90022.1"/>
    <property type="molecule type" value="Genomic_DNA"/>
</dbReference>
<accession>A0A679BD14</accession>
<dbReference type="AlphaFoldDB" id="A0A679BD14"/>
<evidence type="ECO:0000313" key="3">
    <source>
        <dbReference type="EMBL" id="BBF90028.1"/>
    </source>
</evidence>
<gene>
    <name evidence="2" type="primary">ORUFIa0084G16.6</name>
    <name evidence="3" type="synonym">ORUFIb0057L17.1</name>
</gene>
<name>A0A679BD14_ORYRU</name>
<reference evidence="3" key="2">
    <citation type="submission" date="2018-08" db="EMBL/GenBank/DDBJ databases">
        <title>Oryza rufipogon genomic DNA, chromosome 11, BAC clone:ORUFIb0057L17.</title>
        <authorList>
            <person name="Wu J."/>
            <person name="Kanamori H."/>
        </authorList>
    </citation>
    <scope>NUCLEOTIDE SEQUENCE</scope>
    <source>
        <strain evidence="3">W1943</strain>
    </source>
</reference>
<feature type="compositionally biased region" description="Basic and acidic residues" evidence="1">
    <location>
        <begin position="59"/>
        <end position="76"/>
    </location>
</feature>
<proteinExistence type="predicted"/>
<feature type="region of interest" description="Disordered" evidence="1">
    <location>
        <begin position="14"/>
        <end position="106"/>
    </location>
</feature>
<sequence>MGRWRAELGAAEGALAATGTRDDDGGELGADGAAAGRAWGSGGGARQAPALETTAGDLGARDDGRVSRGWRRAELGRRRKRPQPPSHGSSRRWSRPLPSVLEPQLPAFERERVGRGKEGVERYLTGGPIIF</sequence>
<dbReference type="EMBL" id="AP018884">
    <property type="protein sequence ID" value="BBF90028.1"/>
    <property type="molecule type" value="Genomic_DNA"/>
</dbReference>
<evidence type="ECO:0000256" key="1">
    <source>
        <dbReference type="SAM" id="MobiDB-lite"/>
    </source>
</evidence>
<protein>
    <submittedName>
        <fullName evidence="2">Uncharacterized protein</fullName>
    </submittedName>
</protein>